<feature type="compositionally biased region" description="Polar residues" evidence="3">
    <location>
        <begin position="720"/>
        <end position="736"/>
    </location>
</feature>
<dbReference type="Proteomes" id="UP000567179">
    <property type="component" value="Unassembled WGS sequence"/>
</dbReference>
<dbReference type="AlphaFoldDB" id="A0A8H5BKW8"/>
<evidence type="ECO:0000256" key="1">
    <source>
        <dbReference type="ARBA" id="ARBA00004123"/>
    </source>
</evidence>
<feature type="region of interest" description="Disordered" evidence="3">
    <location>
        <begin position="756"/>
        <end position="802"/>
    </location>
</feature>
<protein>
    <recommendedName>
        <fullName evidence="4">Xylanolytic transcriptional activator regulatory domain-containing protein</fullName>
    </recommendedName>
</protein>
<dbReference type="InterPro" id="IPR007219">
    <property type="entry name" value="XnlR_reg_dom"/>
</dbReference>
<evidence type="ECO:0000256" key="2">
    <source>
        <dbReference type="ARBA" id="ARBA00023242"/>
    </source>
</evidence>
<dbReference type="InterPro" id="IPR050613">
    <property type="entry name" value="Sec_Metabolite_Reg"/>
</dbReference>
<dbReference type="GO" id="GO:0008270">
    <property type="term" value="F:zinc ion binding"/>
    <property type="evidence" value="ECO:0007669"/>
    <property type="project" value="InterPro"/>
</dbReference>
<proteinExistence type="predicted"/>
<dbReference type="GO" id="GO:0005634">
    <property type="term" value="C:nucleus"/>
    <property type="evidence" value="ECO:0007669"/>
    <property type="project" value="UniProtKB-SubCell"/>
</dbReference>
<dbReference type="Pfam" id="PF04082">
    <property type="entry name" value="Fungal_trans"/>
    <property type="match status" value="1"/>
</dbReference>
<comment type="caution">
    <text evidence="5">The sequence shown here is derived from an EMBL/GenBank/DDBJ whole genome shotgun (WGS) entry which is preliminary data.</text>
</comment>
<name>A0A8H5BKW8_9AGAR</name>
<dbReference type="GO" id="GO:0006351">
    <property type="term" value="P:DNA-templated transcription"/>
    <property type="evidence" value="ECO:0007669"/>
    <property type="project" value="InterPro"/>
</dbReference>
<feature type="domain" description="Xylanolytic transcriptional activator regulatory" evidence="4">
    <location>
        <begin position="259"/>
        <end position="416"/>
    </location>
</feature>
<comment type="subcellular location">
    <subcellularLocation>
        <location evidence="1">Nucleus</location>
    </subcellularLocation>
</comment>
<evidence type="ECO:0000313" key="6">
    <source>
        <dbReference type="Proteomes" id="UP000567179"/>
    </source>
</evidence>
<dbReference type="PANTHER" id="PTHR31001:SF56">
    <property type="entry name" value="ZN(2)-C6 FUNGAL-TYPE DOMAIN-CONTAINING PROTEIN"/>
    <property type="match status" value="1"/>
</dbReference>
<keyword evidence="6" id="KW-1185">Reference proteome</keyword>
<accession>A0A8H5BKW8</accession>
<feature type="region of interest" description="Disordered" evidence="3">
    <location>
        <begin position="865"/>
        <end position="884"/>
    </location>
</feature>
<evidence type="ECO:0000313" key="5">
    <source>
        <dbReference type="EMBL" id="KAF5325056.1"/>
    </source>
</evidence>
<reference evidence="5 6" key="1">
    <citation type="journal article" date="2020" name="ISME J.">
        <title>Uncovering the hidden diversity of litter-decomposition mechanisms in mushroom-forming fungi.</title>
        <authorList>
            <person name="Floudas D."/>
            <person name="Bentzer J."/>
            <person name="Ahren D."/>
            <person name="Johansson T."/>
            <person name="Persson P."/>
            <person name="Tunlid A."/>
        </authorList>
    </citation>
    <scope>NUCLEOTIDE SEQUENCE [LARGE SCALE GENOMIC DNA]</scope>
    <source>
        <strain evidence="5 6">CBS 101986</strain>
    </source>
</reference>
<organism evidence="5 6">
    <name type="scientific">Psilocybe cf. subviscida</name>
    <dbReference type="NCBI Taxonomy" id="2480587"/>
    <lineage>
        <taxon>Eukaryota</taxon>
        <taxon>Fungi</taxon>
        <taxon>Dikarya</taxon>
        <taxon>Basidiomycota</taxon>
        <taxon>Agaricomycotina</taxon>
        <taxon>Agaricomycetes</taxon>
        <taxon>Agaricomycetidae</taxon>
        <taxon>Agaricales</taxon>
        <taxon>Agaricineae</taxon>
        <taxon>Strophariaceae</taxon>
        <taxon>Psilocybe</taxon>
    </lineage>
</organism>
<gene>
    <name evidence="5" type="ORF">D9619_009627</name>
</gene>
<evidence type="ECO:0000256" key="3">
    <source>
        <dbReference type="SAM" id="MobiDB-lite"/>
    </source>
</evidence>
<dbReference type="EMBL" id="JAACJJ010000015">
    <property type="protein sequence ID" value="KAF5325056.1"/>
    <property type="molecule type" value="Genomic_DNA"/>
</dbReference>
<sequence>MDPEALCKTASTSNLVAADGVARDALAAKFKVGLSSAKRVFKKDVDVVSTEEKSPVRSVEGSKSAATGLFHARHASREVARAFVPMVQSLRVKGVDHLRNKLTRMEARMRSLEDGLAIIQSSESDQPHPLLSAPFELEEDEVELLKPVPEEKETTSAPPLRDASGTLWLDGNGASRFFGPSGGTESLLMTSNFNSGEKPETQNCAPVLQELDPSYLSSEINQCYQAFPLTPPNIVPSSVLATVESFLPAMDRAIILCDTFLEHLSWMFNIVSRQTLVHELIPMVYKQTPVSYGPHELALLLVVLGIGSLVDLNLPPYDLEAQHYYRLTRATMVLQPVLGAQSMVTIKVLHLMSIYNGMSGKESNLEQTYVLLELAGQIALRIGFHIDPSMWGFSGREAYDRRVYFWNLVAGTLWQASSLSAPVFTAILHVLSDPQSIGTGRPPSLLMSFIDCRIPSAEDENTYQQGEVPLGFGIWGFRASAECLIPMTRAALAIKPPKYEAIMELDRKIREFAAPRGDGVHNPDRTSVSMRNFVRSHYRALMLLHLHRAYFAQAMTEYPDDPIGSPYGKSVVAAYEGACVVLDHTRAQFLKKPLLCARIWQIWTFTFTATVVVGTVAIGGVHLDLKPSALQEFESIYDVFVSAAQTSNRAARALPVLRVMLQKSREAHQYYQERGTPLPPSAQTIDELLHFANMSGVIQRTPTSGPTPSNSHSPDPPPSTLASTTHHINSTTSPTIRPTPLAVPLLSSSSDDLYRSIHSPLDAPGNSAAPPPMMRVPVPRTSPSSQQDLHPPPQLKIPSLPRMDPYSVPHYRTVADITGEWGGLFHDGPVHHGGGHAPNTNLNRRTGQHMSRTGFLSDAYATQPPATQNASIGQGPRGLAGAAEGVMPDDRWTFIDYDLMMRREPSQYRHP</sequence>
<evidence type="ECO:0000259" key="4">
    <source>
        <dbReference type="Pfam" id="PF04082"/>
    </source>
</evidence>
<dbReference type="GO" id="GO:0003677">
    <property type="term" value="F:DNA binding"/>
    <property type="evidence" value="ECO:0007669"/>
    <property type="project" value="InterPro"/>
</dbReference>
<dbReference type="CDD" id="cd12148">
    <property type="entry name" value="fungal_TF_MHR"/>
    <property type="match status" value="1"/>
</dbReference>
<keyword evidence="2" id="KW-0539">Nucleus</keyword>
<dbReference type="OrthoDB" id="424974at2759"/>
<feature type="region of interest" description="Disordered" evidence="3">
    <location>
        <begin position="698"/>
        <end position="744"/>
    </location>
</feature>
<dbReference type="PANTHER" id="PTHR31001">
    <property type="entry name" value="UNCHARACTERIZED TRANSCRIPTIONAL REGULATORY PROTEIN"/>
    <property type="match status" value="1"/>
</dbReference>